<dbReference type="EMBL" id="FPHP01000002">
    <property type="protein sequence ID" value="SFV74570.1"/>
    <property type="molecule type" value="Genomic_DNA"/>
</dbReference>
<proteinExistence type="predicted"/>
<gene>
    <name evidence="1" type="ORF">MNB_SM-3-461</name>
</gene>
<protein>
    <submittedName>
        <fullName evidence="1">Uncharacterized protein</fullName>
    </submittedName>
</protein>
<dbReference type="AlphaFoldDB" id="A0A1W1D228"/>
<name>A0A1W1D228_9ZZZZ</name>
<evidence type="ECO:0000313" key="1">
    <source>
        <dbReference type="EMBL" id="SFV74570.1"/>
    </source>
</evidence>
<reference evidence="1" key="1">
    <citation type="submission" date="2016-10" db="EMBL/GenBank/DDBJ databases">
        <authorList>
            <person name="de Groot N.N."/>
        </authorList>
    </citation>
    <scope>NUCLEOTIDE SEQUENCE</scope>
</reference>
<accession>A0A1W1D228</accession>
<sequence>MSDKYKDYVPEIIEYDEKRDGGFEYKVREEHLQTKEQLLAKFRAKQQKKSLRQNIRTENQS</sequence>
<organism evidence="1">
    <name type="scientific">hydrothermal vent metagenome</name>
    <dbReference type="NCBI Taxonomy" id="652676"/>
    <lineage>
        <taxon>unclassified sequences</taxon>
        <taxon>metagenomes</taxon>
        <taxon>ecological metagenomes</taxon>
    </lineage>
</organism>